<dbReference type="GO" id="GO:0016787">
    <property type="term" value="F:hydrolase activity"/>
    <property type="evidence" value="ECO:0007669"/>
    <property type="project" value="UniProtKB-KW"/>
</dbReference>
<dbReference type="GO" id="GO:0005524">
    <property type="term" value="F:ATP binding"/>
    <property type="evidence" value="ECO:0007669"/>
    <property type="project" value="UniProtKB-KW"/>
</dbReference>
<evidence type="ECO:0000259" key="13">
    <source>
        <dbReference type="PROSITE" id="PS51192"/>
    </source>
</evidence>
<comment type="catalytic activity">
    <reaction evidence="10">
        <text>ATP + H2O = ADP + phosphate + H(+)</text>
        <dbReference type="Rhea" id="RHEA:13065"/>
        <dbReference type="ChEBI" id="CHEBI:15377"/>
        <dbReference type="ChEBI" id="CHEBI:15378"/>
        <dbReference type="ChEBI" id="CHEBI:30616"/>
        <dbReference type="ChEBI" id="CHEBI:43474"/>
        <dbReference type="ChEBI" id="CHEBI:456216"/>
        <dbReference type="EC" id="3.6.4.13"/>
    </reaction>
</comment>
<reference evidence="15 16" key="1">
    <citation type="journal article" date="2018" name="Nat. Genet.">
        <title>Extensive intraspecific gene order and gene structural variations between Mo17 and other maize genomes.</title>
        <authorList>
            <person name="Sun S."/>
            <person name="Zhou Y."/>
            <person name="Chen J."/>
            <person name="Shi J."/>
            <person name="Zhao H."/>
            <person name="Zhao H."/>
            <person name="Song W."/>
            <person name="Zhang M."/>
            <person name="Cui Y."/>
            <person name="Dong X."/>
            <person name="Liu H."/>
            <person name="Ma X."/>
            <person name="Jiao Y."/>
            <person name="Wang B."/>
            <person name="Wei X."/>
            <person name="Stein J.C."/>
            <person name="Glaubitz J.C."/>
            <person name="Lu F."/>
            <person name="Yu G."/>
            <person name="Liang C."/>
            <person name="Fengler K."/>
            <person name="Li B."/>
            <person name="Rafalski A."/>
            <person name="Schnable P.S."/>
            <person name="Ware D.H."/>
            <person name="Buckler E.S."/>
            <person name="Lai J."/>
        </authorList>
    </citation>
    <scope>NUCLEOTIDE SEQUENCE [LARGE SCALE GENOMIC DNA]</scope>
    <source>
        <strain evidence="16">cv. Missouri 17</strain>
        <tissue evidence="15">Seedling</tissue>
    </source>
</reference>
<evidence type="ECO:0000256" key="2">
    <source>
        <dbReference type="ARBA" id="ARBA00022723"/>
    </source>
</evidence>
<evidence type="ECO:0000256" key="6">
    <source>
        <dbReference type="ARBA" id="ARBA00022806"/>
    </source>
</evidence>
<dbReference type="GO" id="GO:0008270">
    <property type="term" value="F:zinc ion binding"/>
    <property type="evidence" value="ECO:0007669"/>
    <property type="project" value="UniProtKB-KW"/>
</dbReference>
<dbReference type="GO" id="GO:0005737">
    <property type="term" value="C:cytoplasm"/>
    <property type="evidence" value="ECO:0007669"/>
    <property type="project" value="UniProtKB-ARBA"/>
</dbReference>
<evidence type="ECO:0000256" key="1">
    <source>
        <dbReference type="ARBA" id="ARBA00012552"/>
    </source>
</evidence>
<evidence type="ECO:0000256" key="7">
    <source>
        <dbReference type="ARBA" id="ARBA00022833"/>
    </source>
</evidence>
<dbReference type="Proteomes" id="UP000251960">
    <property type="component" value="Unassembled WGS sequence"/>
</dbReference>
<feature type="compositionally biased region" description="Low complexity" evidence="12">
    <location>
        <begin position="1"/>
        <end position="15"/>
    </location>
</feature>
<gene>
    <name evidence="15" type="primary">Os02g0150100_1</name>
    <name evidence="15" type="ORF">Zm00014a_026348</name>
</gene>
<dbReference type="PROSITE" id="PS51192">
    <property type="entry name" value="HELICASE_ATP_BIND_1"/>
    <property type="match status" value="1"/>
</dbReference>
<keyword evidence="4" id="KW-0863">Zinc-finger</keyword>
<dbReference type="GO" id="GO:0003723">
    <property type="term" value="F:RNA binding"/>
    <property type="evidence" value="ECO:0007669"/>
    <property type="project" value="UniProtKB-KW"/>
</dbReference>
<dbReference type="EMBL" id="NCVQ01000285">
    <property type="protein sequence ID" value="PWZ04438.1"/>
    <property type="molecule type" value="Genomic_DNA"/>
</dbReference>
<evidence type="ECO:0000256" key="8">
    <source>
        <dbReference type="ARBA" id="ARBA00022840"/>
    </source>
</evidence>
<keyword evidence="6 15" id="KW-0347">Helicase</keyword>
<evidence type="ECO:0000256" key="12">
    <source>
        <dbReference type="SAM" id="MobiDB-lite"/>
    </source>
</evidence>
<dbReference type="AlphaFoldDB" id="A0A3L6D7T5"/>
<dbReference type="PANTHER" id="PTHR47958">
    <property type="entry name" value="ATP-DEPENDENT RNA HELICASE DBP3"/>
    <property type="match status" value="1"/>
</dbReference>
<dbReference type="InterPro" id="IPR011545">
    <property type="entry name" value="DEAD/DEAH_box_helicase_dom"/>
</dbReference>
<evidence type="ECO:0000256" key="3">
    <source>
        <dbReference type="ARBA" id="ARBA00022741"/>
    </source>
</evidence>
<dbReference type="FunFam" id="3.40.50.300:FF:000657">
    <property type="entry name" value="Probable ATP-dependent RNA helicase DDX41"/>
    <property type="match status" value="1"/>
</dbReference>
<keyword evidence="7" id="KW-0862">Zinc</keyword>
<dbReference type="SMART" id="SM00487">
    <property type="entry name" value="DEXDc"/>
    <property type="match status" value="1"/>
</dbReference>
<evidence type="ECO:0000259" key="14">
    <source>
        <dbReference type="PROSITE" id="PS51195"/>
    </source>
</evidence>
<evidence type="ECO:0000256" key="10">
    <source>
        <dbReference type="ARBA" id="ARBA00047984"/>
    </source>
</evidence>
<keyword evidence="8" id="KW-0067">ATP-binding</keyword>
<dbReference type="InterPro" id="IPR014001">
    <property type="entry name" value="Helicase_ATP-bd"/>
</dbReference>
<feature type="short sequence motif" description="Q motif" evidence="11">
    <location>
        <begin position="173"/>
        <end position="201"/>
    </location>
</feature>
<dbReference type="CDD" id="cd17951">
    <property type="entry name" value="DEADc_DDX41"/>
    <property type="match status" value="1"/>
</dbReference>
<proteinExistence type="predicted"/>
<organism evidence="15 16">
    <name type="scientific">Zea mays</name>
    <name type="common">Maize</name>
    <dbReference type="NCBI Taxonomy" id="4577"/>
    <lineage>
        <taxon>Eukaryota</taxon>
        <taxon>Viridiplantae</taxon>
        <taxon>Streptophyta</taxon>
        <taxon>Embryophyta</taxon>
        <taxon>Tracheophyta</taxon>
        <taxon>Spermatophyta</taxon>
        <taxon>Magnoliopsida</taxon>
        <taxon>Liliopsida</taxon>
        <taxon>Poales</taxon>
        <taxon>Poaceae</taxon>
        <taxon>PACMAD clade</taxon>
        <taxon>Panicoideae</taxon>
        <taxon>Andropogonodae</taxon>
        <taxon>Andropogoneae</taxon>
        <taxon>Tripsacinae</taxon>
        <taxon>Zea</taxon>
    </lineage>
</organism>
<evidence type="ECO:0000256" key="4">
    <source>
        <dbReference type="ARBA" id="ARBA00022771"/>
    </source>
</evidence>
<dbReference type="InterPro" id="IPR044113">
    <property type="entry name" value="DEADc_DDX41"/>
</dbReference>
<keyword evidence="3" id="KW-0547">Nucleotide-binding</keyword>
<keyword evidence="2" id="KW-0479">Metal-binding</keyword>
<evidence type="ECO:0000256" key="9">
    <source>
        <dbReference type="ARBA" id="ARBA00022884"/>
    </source>
</evidence>
<dbReference type="EC" id="3.6.4.13" evidence="1"/>
<dbReference type="ExpressionAtlas" id="A0A3L6D7T5">
    <property type="expression patterns" value="baseline and differential"/>
</dbReference>
<accession>A0A3L6D7T5</accession>
<feature type="region of interest" description="Disordered" evidence="12">
    <location>
        <begin position="1"/>
        <end position="23"/>
    </location>
</feature>
<dbReference type="GO" id="GO:0000398">
    <property type="term" value="P:mRNA splicing, via spliceosome"/>
    <property type="evidence" value="ECO:0007669"/>
    <property type="project" value="InterPro"/>
</dbReference>
<keyword evidence="9" id="KW-0694">RNA-binding</keyword>
<evidence type="ECO:0000313" key="16">
    <source>
        <dbReference type="Proteomes" id="UP000251960"/>
    </source>
</evidence>
<evidence type="ECO:0000256" key="11">
    <source>
        <dbReference type="PROSITE-ProRule" id="PRU00552"/>
    </source>
</evidence>
<name>A0A3L6D7T5_MAIZE</name>
<dbReference type="InterPro" id="IPR027417">
    <property type="entry name" value="P-loop_NTPase"/>
</dbReference>
<dbReference type="GO" id="GO:0003724">
    <property type="term" value="F:RNA helicase activity"/>
    <property type="evidence" value="ECO:0007669"/>
    <property type="project" value="UniProtKB-EC"/>
</dbReference>
<dbReference type="PROSITE" id="PS51195">
    <property type="entry name" value="Q_MOTIF"/>
    <property type="match status" value="1"/>
</dbReference>
<evidence type="ECO:0000256" key="5">
    <source>
        <dbReference type="ARBA" id="ARBA00022801"/>
    </source>
</evidence>
<sequence length="504" mass="56981">MSAIAASSAAAAAASNSDEEENYEEYIPVAKRRAMEAERLRQLRLSKSAPASAVSSLPMPPPPPLLPAQTSVPDAAAKPSLLVKATQLKRAAPEVTATEQRIQQEKEVIENLSDNKSLRSVREIAKGIIYTEPIQTGWKPPLRLRRMPLAKANEFRRKWHIIVDGDDIPPPARDFRDLRLPEPMLRKLRERGIVQPTPIQVQGLPVVLSGRDMIGIAFTGSGKTLVFVLPLIMVALQEESLMPIVPGEGPFGMIICPSRELAKQTYDVIEQFLIPLKEAGYPEIRHLLCIGGVDMRTQLDVLKKGVHIVVATPGRLKDLLAKKKMNLDNCRYLTLDEADRLVDLGFEDDLKEVFDHFKDQRQTLLFSATMPQKIQNFAKNALVKPVTVNVGRAGAANLDVIQEVEYVRKIARIIYLLECLQKTPPPVLIFCENKADVDYIHEYLLLREWRLLLSMEEKIKRRDRTQLTPSRLVGRMFWWLLMLHRRVLIFLTFSMSLTMTCPPK</sequence>
<dbReference type="InterPro" id="IPR014014">
    <property type="entry name" value="RNA_helicase_DEAD_Q_motif"/>
</dbReference>
<dbReference type="Pfam" id="PF00270">
    <property type="entry name" value="DEAD"/>
    <property type="match status" value="1"/>
</dbReference>
<evidence type="ECO:0000313" key="15">
    <source>
        <dbReference type="EMBL" id="PWZ04438.1"/>
    </source>
</evidence>
<keyword evidence="5" id="KW-0378">Hydrolase</keyword>
<comment type="caution">
    <text evidence="15">The sequence shown here is derived from an EMBL/GenBank/DDBJ whole genome shotgun (WGS) entry which is preliminary data.</text>
</comment>
<feature type="domain" description="DEAD-box RNA helicase Q" evidence="14">
    <location>
        <begin position="173"/>
        <end position="201"/>
    </location>
</feature>
<feature type="domain" description="Helicase ATP-binding" evidence="13">
    <location>
        <begin position="204"/>
        <end position="388"/>
    </location>
</feature>
<dbReference type="SUPFAM" id="SSF52540">
    <property type="entry name" value="P-loop containing nucleoside triphosphate hydrolases"/>
    <property type="match status" value="1"/>
</dbReference>
<protein>
    <recommendedName>
        <fullName evidence="1">RNA helicase</fullName>
        <ecNumber evidence="1">3.6.4.13</ecNumber>
    </recommendedName>
</protein>
<dbReference type="Gene3D" id="3.40.50.300">
    <property type="entry name" value="P-loop containing nucleotide triphosphate hydrolases"/>
    <property type="match status" value="2"/>
</dbReference>